<dbReference type="AlphaFoldDB" id="A0A2S8GNI2"/>
<accession>A0A2S8GNI2</accession>
<evidence type="ECO:0000313" key="4">
    <source>
        <dbReference type="Proteomes" id="UP000237819"/>
    </source>
</evidence>
<proteinExistence type="predicted"/>
<gene>
    <name evidence="3" type="ORF">C5Y93_12060</name>
</gene>
<keyword evidence="1" id="KW-0175">Coiled coil</keyword>
<reference evidence="3 4" key="1">
    <citation type="submission" date="2018-02" db="EMBL/GenBank/DDBJ databases">
        <title>Comparative genomes isolates from brazilian mangrove.</title>
        <authorList>
            <person name="Araujo J.E."/>
            <person name="Taketani R.G."/>
            <person name="Silva M.C.P."/>
            <person name="Loureco M.V."/>
            <person name="Andreote F.D."/>
        </authorList>
    </citation>
    <scope>NUCLEOTIDE SEQUENCE [LARGE SCALE GENOMIC DNA]</scope>
    <source>
        <strain evidence="3 4">Nap-Phe MGV</strain>
    </source>
</reference>
<dbReference type="PANTHER" id="PTHR32309:SF16">
    <property type="entry name" value="ECA POLYSACCHARIDE CHAIN LENGTH MODULATION PROTEIN"/>
    <property type="match status" value="1"/>
</dbReference>
<evidence type="ECO:0000313" key="3">
    <source>
        <dbReference type="EMBL" id="PQO45979.1"/>
    </source>
</evidence>
<feature type="coiled-coil region" evidence="1">
    <location>
        <begin position="304"/>
        <end position="331"/>
    </location>
</feature>
<dbReference type="EMBL" id="PUHZ01000012">
    <property type="protein sequence ID" value="PQO45979.1"/>
    <property type="molecule type" value="Genomic_DNA"/>
</dbReference>
<dbReference type="PANTHER" id="PTHR32309">
    <property type="entry name" value="TYROSINE-PROTEIN KINASE"/>
    <property type="match status" value="1"/>
</dbReference>
<evidence type="ECO:0008006" key="5">
    <source>
        <dbReference type="Google" id="ProtNLM"/>
    </source>
</evidence>
<protein>
    <recommendedName>
        <fullName evidence="5">Tyrosine kinase G-rich domain-containing protein</fullName>
    </recommendedName>
</protein>
<comment type="caution">
    <text evidence="3">The sequence shown here is derived from an EMBL/GenBank/DDBJ whole genome shotgun (WGS) entry which is preliminary data.</text>
</comment>
<dbReference type="OrthoDB" id="246263at2"/>
<dbReference type="Gene3D" id="3.40.50.300">
    <property type="entry name" value="P-loop containing nucleotide triphosphate hydrolases"/>
    <property type="match status" value="1"/>
</dbReference>
<feature type="coiled-coil region" evidence="1">
    <location>
        <begin position="113"/>
        <end position="140"/>
    </location>
</feature>
<evidence type="ECO:0000256" key="1">
    <source>
        <dbReference type="SAM" id="Coils"/>
    </source>
</evidence>
<dbReference type="SUPFAM" id="SSF52540">
    <property type="entry name" value="P-loop containing nucleoside triphosphate hydrolases"/>
    <property type="match status" value="1"/>
</dbReference>
<dbReference type="RefSeq" id="WP_105335679.1">
    <property type="nucleotide sequence ID" value="NZ_PUHZ01000012.1"/>
</dbReference>
<feature type="region of interest" description="Disordered" evidence="2">
    <location>
        <begin position="237"/>
        <end position="268"/>
    </location>
</feature>
<name>A0A2S8GNI2_9BACT</name>
<dbReference type="InterPro" id="IPR027417">
    <property type="entry name" value="P-loop_NTPase"/>
</dbReference>
<organism evidence="3 4">
    <name type="scientific">Blastopirellula marina</name>
    <dbReference type="NCBI Taxonomy" id="124"/>
    <lineage>
        <taxon>Bacteria</taxon>
        <taxon>Pseudomonadati</taxon>
        <taxon>Planctomycetota</taxon>
        <taxon>Planctomycetia</taxon>
        <taxon>Pirellulales</taxon>
        <taxon>Pirellulaceae</taxon>
        <taxon>Blastopirellula</taxon>
    </lineage>
</organism>
<sequence length="706" mass="77420">METTLIHVGLPNTPGGKVYEEFPPETCAALVTSPQLLNQLRERRQLQMPIAILERMITVKSSRGGLINIEFEWSDPMDGIEMLNDLTGMFVEEMAAMRKDRIQNHMKHVELAALNAGSEIDTIRQRIDRLRREQSELLASDGQHSDQYRSVLTSVVNTQLAIDDKRLQELGIQHQLQAIERKISAAKAQIGELDGQCQAEMLRSLLPVLQKVKLKFVETSAQYAEAETLAGKFSAEIDESPAESPTELASNEEVTPRADQESNSTAPVDIGEWQRNLETTLSQYLHLFSVKEREELALVLGRTLDAAVVKRDQFLAEIQSLERKHEEFSLALIPVANQLEMLGIRLGEYRKQASEMGGGPDSIAFSQLEEAELELEKAIARQDAFSLQQESMEQLAECRVREWAVSEPSGIENTTVDSNRKKIAVMIFAICGAILGGPLLLLEIQHCRDLPHIRIVRSLGLPLLTERVLKSFSPKSRAPWETGKDASPDIIESLRMLVLRIQQSCRRQGSVILFASLGESPASASLTAAVAQCLADREEKVLIVDAICPGAAKSSTERLLAPVLVEAGKANIKSQEETLALSEIAADQSQFGLSELLSGKSVAYESLIRNTGVANVDILVSGAEPFHREAMATSGLTRLLEGCRQVYSIILIRGPSACNAADTQMLTARADGVVVLAGTTAHRNQAAQNCVKDLMELGAPIIGVVA</sequence>
<dbReference type="GO" id="GO:0004713">
    <property type="term" value="F:protein tyrosine kinase activity"/>
    <property type="evidence" value="ECO:0007669"/>
    <property type="project" value="TreeGrafter"/>
</dbReference>
<evidence type="ECO:0000256" key="2">
    <source>
        <dbReference type="SAM" id="MobiDB-lite"/>
    </source>
</evidence>
<dbReference type="GO" id="GO:0005886">
    <property type="term" value="C:plasma membrane"/>
    <property type="evidence" value="ECO:0007669"/>
    <property type="project" value="TreeGrafter"/>
</dbReference>
<dbReference type="InterPro" id="IPR050445">
    <property type="entry name" value="Bact_polysacc_biosynth/exp"/>
</dbReference>
<dbReference type="Proteomes" id="UP000237819">
    <property type="component" value="Unassembled WGS sequence"/>
</dbReference>